<dbReference type="InterPro" id="IPR000860">
    <property type="entry name" value="HemC"/>
</dbReference>
<dbReference type="PANTHER" id="PTHR11557:SF0">
    <property type="entry name" value="PORPHOBILINOGEN DEAMINASE"/>
    <property type="match status" value="1"/>
</dbReference>
<evidence type="ECO:0000256" key="2">
    <source>
        <dbReference type="ARBA" id="ARBA00004735"/>
    </source>
</evidence>
<dbReference type="Gene3D" id="3.40.190.10">
    <property type="entry name" value="Periplasmic binding protein-like II"/>
    <property type="match status" value="2"/>
</dbReference>
<name>A0ABP2X6Q3_9CHLA</name>
<dbReference type="InterPro" id="IPR022417">
    <property type="entry name" value="Porphobilin_deaminase_N"/>
</dbReference>
<dbReference type="EC" id="2.5.1.61" evidence="4"/>
<reference evidence="11" key="1">
    <citation type="submission" date="2013-04" db="EMBL/GenBank/DDBJ databases">
        <title>Genome sequence of Chlamydia psittaci 10_881_SC42.</title>
        <authorList>
            <person name="Huot-Creasy H."/>
            <person name="McCracken C.L."/>
            <person name="Humphries M."/>
            <person name="Sachse K."/>
            <person name="Laroucau K."/>
            <person name="Bavoil P."/>
            <person name="Myers G.S."/>
        </authorList>
    </citation>
    <scope>NUCLEOTIDE SEQUENCE [LARGE SCALE GENOMIC DNA]</scope>
    <source>
        <strain evidence="11">10_881_SC42</strain>
    </source>
</reference>
<gene>
    <name evidence="11" type="ORF">CP10881SC42_0558</name>
</gene>
<evidence type="ECO:0000256" key="5">
    <source>
        <dbReference type="ARBA" id="ARBA00022679"/>
    </source>
</evidence>
<dbReference type="PRINTS" id="PR00151">
    <property type="entry name" value="PORPHBDMNASE"/>
</dbReference>
<evidence type="ECO:0000256" key="7">
    <source>
        <dbReference type="ARBA" id="ARBA00030685"/>
    </source>
</evidence>
<evidence type="ECO:0000313" key="11">
    <source>
        <dbReference type="EMBL" id="EPP38451.1"/>
    </source>
</evidence>
<evidence type="ECO:0000256" key="3">
    <source>
        <dbReference type="ARBA" id="ARBA00005638"/>
    </source>
</evidence>
<evidence type="ECO:0000259" key="10">
    <source>
        <dbReference type="Pfam" id="PF01379"/>
    </source>
</evidence>
<organism evidence="11 12">
    <name type="scientific">Chlamydia avium</name>
    <dbReference type="NCBI Taxonomy" id="1457141"/>
    <lineage>
        <taxon>Bacteria</taxon>
        <taxon>Pseudomonadati</taxon>
        <taxon>Chlamydiota</taxon>
        <taxon>Chlamydiia</taxon>
        <taxon>Chlamydiales</taxon>
        <taxon>Chlamydiaceae</taxon>
        <taxon>Chlamydia/Chlamydophila group</taxon>
        <taxon>Chlamydia</taxon>
    </lineage>
</organism>
<dbReference type="RefSeq" id="WP_020356032.1">
    <property type="nucleotide sequence ID" value="NZ_KE360587.1"/>
</dbReference>
<dbReference type="PANTHER" id="PTHR11557">
    <property type="entry name" value="PORPHOBILINOGEN DEAMINASE"/>
    <property type="match status" value="1"/>
</dbReference>
<sequence length="240" mass="27277">MLSACYTDPFLSDFCLGRRPLRLASRKSALAKAQVHECVYLLRSWYPRLWIQDYTTDTQGDKDKNTPLHRVENSNFFTDAVDDLVIRGICHLGIHSAKDLPFPSTLPVVAITRSLDPADMLVYRKEYLKTPFPKYPKLGSSSLRRNEILKTLFPQGKILDIRGTIEERLHQLESGKYDAIIVAKAALIRLHLTLPHAEELPPPYHPLQGCLGITASKNIASWKKFLSHIHVPNQIFSSTF</sequence>
<comment type="function">
    <text evidence="1">Tetrapolymerization of the monopyrrole PBG into the hydroxymethylbilane pre-uroporphyrinogen in several discrete steps.</text>
</comment>
<dbReference type="Pfam" id="PF01379">
    <property type="entry name" value="Porphobil_deam"/>
    <property type="match status" value="1"/>
</dbReference>
<dbReference type="Proteomes" id="UP000014821">
    <property type="component" value="Unassembled WGS sequence"/>
</dbReference>
<keyword evidence="12" id="KW-1185">Reference proteome</keyword>
<comment type="pathway">
    <text evidence="2">Porphyrin-containing compound metabolism; protoporphyrin-IX biosynthesis; coproporphyrinogen-III from 5-aminolevulinate: step 2/4.</text>
</comment>
<feature type="domain" description="Porphobilinogen deaminase N-terminal" evidence="10">
    <location>
        <begin position="21"/>
        <end position="218"/>
    </location>
</feature>
<proteinExistence type="inferred from homology"/>
<evidence type="ECO:0000256" key="8">
    <source>
        <dbReference type="ARBA" id="ARBA00033064"/>
    </source>
</evidence>
<evidence type="ECO:0000256" key="9">
    <source>
        <dbReference type="ARBA" id="ARBA00048169"/>
    </source>
</evidence>
<comment type="catalytic activity">
    <reaction evidence="9">
        <text>4 porphobilinogen + H2O = hydroxymethylbilane + 4 NH4(+)</text>
        <dbReference type="Rhea" id="RHEA:13185"/>
        <dbReference type="ChEBI" id="CHEBI:15377"/>
        <dbReference type="ChEBI" id="CHEBI:28938"/>
        <dbReference type="ChEBI" id="CHEBI:57845"/>
        <dbReference type="ChEBI" id="CHEBI:58126"/>
        <dbReference type="EC" id="2.5.1.61"/>
    </reaction>
</comment>
<dbReference type="NCBIfam" id="NF002202">
    <property type="entry name" value="PRK01066.1"/>
    <property type="match status" value="1"/>
</dbReference>
<evidence type="ECO:0000256" key="6">
    <source>
        <dbReference type="ARBA" id="ARBA00023244"/>
    </source>
</evidence>
<dbReference type="EMBL" id="ATND01000002">
    <property type="protein sequence ID" value="EPP38451.1"/>
    <property type="molecule type" value="Genomic_DNA"/>
</dbReference>
<evidence type="ECO:0000256" key="4">
    <source>
        <dbReference type="ARBA" id="ARBA00012655"/>
    </source>
</evidence>
<comment type="caution">
    <text evidence="11">The sequence shown here is derived from an EMBL/GenBank/DDBJ whole genome shotgun (WGS) entry which is preliminary data.</text>
</comment>
<keyword evidence="6" id="KW-0627">Porphyrin biosynthesis</keyword>
<dbReference type="SUPFAM" id="SSF53850">
    <property type="entry name" value="Periplasmic binding protein-like II"/>
    <property type="match status" value="1"/>
</dbReference>
<keyword evidence="5" id="KW-0808">Transferase</keyword>
<comment type="similarity">
    <text evidence="3">Belongs to the HMBS family.</text>
</comment>
<protein>
    <recommendedName>
        <fullName evidence="4">hydroxymethylbilane synthase</fullName>
        <ecNumber evidence="4">2.5.1.61</ecNumber>
    </recommendedName>
    <alternativeName>
        <fullName evidence="8">Hydroxymethylbilane synthase</fullName>
    </alternativeName>
    <alternativeName>
        <fullName evidence="7">Pre-uroporphyrinogen synthase</fullName>
    </alternativeName>
</protein>
<evidence type="ECO:0000256" key="1">
    <source>
        <dbReference type="ARBA" id="ARBA00002869"/>
    </source>
</evidence>
<evidence type="ECO:0000313" key="12">
    <source>
        <dbReference type="Proteomes" id="UP000014821"/>
    </source>
</evidence>
<accession>A0ABP2X6Q3</accession>